<keyword evidence="1" id="KW-0863">Zinc-finger</keyword>
<protein>
    <recommendedName>
        <fullName evidence="3">CCHC-type domain-containing protein</fullName>
    </recommendedName>
</protein>
<keyword evidence="1" id="KW-0862">Zinc</keyword>
<keyword evidence="1" id="KW-0479">Metal-binding</keyword>
<dbReference type="GO" id="GO:0008270">
    <property type="term" value="F:zinc ion binding"/>
    <property type="evidence" value="ECO:0007669"/>
    <property type="project" value="UniProtKB-KW"/>
</dbReference>
<dbReference type="PROSITE" id="PS50158">
    <property type="entry name" value="ZF_CCHC"/>
    <property type="match status" value="1"/>
</dbReference>
<evidence type="ECO:0000313" key="4">
    <source>
        <dbReference type="EMBL" id="VVV89896.1"/>
    </source>
</evidence>
<feature type="domain" description="CCHC-type" evidence="3">
    <location>
        <begin position="273"/>
        <end position="286"/>
    </location>
</feature>
<gene>
    <name evidence="4" type="ORF">NYM_LOCUS11014</name>
</gene>
<evidence type="ECO:0000259" key="3">
    <source>
        <dbReference type="PROSITE" id="PS50158"/>
    </source>
</evidence>
<name>A0A5K0ZJS0_9MAGN</name>
<dbReference type="EMBL" id="LR721779">
    <property type="protein sequence ID" value="VVV89896.1"/>
    <property type="molecule type" value="Genomic_DNA"/>
</dbReference>
<dbReference type="Gramene" id="NC14G0280970.1">
    <property type="protein sequence ID" value="NC14G0280970.1:cds"/>
    <property type="gene ID" value="NC14G0280970"/>
</dbReference>
<evidence type="ECO:0000256" key="2">
    <source>
        <dbReference type="SAM" id="MobiDB-lite"/>
    </source>
</evidence>
<dbReference type="Pfam" id="PF14223">
    <property type="entry name" value="Retrotran_gag_2"/>
    <property type="match status" value="1"/>
</dbReference>
<dbReference type="GO" id="GO:0003676">
    <property type="term" value="F:nucleic acid binding"/>
    <property type="evidence" value="ECO:0007669"/>
    <property type="project" value="InterPro"/>
</dbReference>
<dbReference type="PANTHER" id="PTHR47481:SF31">
    <property type="entry name" value="OS01G0873500 PROTEIN"/>
    <property type="match status" value="1"/>
</dbReference>
<proteinExistence type="predicted"/>
<organism evidence="4">
    <name type="scientific">Nymphaea colorata</name>
    <name type="common">pocket water lily</name>
    <dbReference type="NCBI Taxonomy" id="210225"/>
    <lineage>
        <taxon>Eukaryota</taxon>
        <taxon>Viridiplantae</taxon>
        <taxon>Streptophyta</taxon>
        <taxon>Embryophyta</taxon>
        <taxon>Tracheophyta</taxon>
        <taxon>Spermatophyta</taxon>
        <taxon>Magnoliopsida</taxon>
        <taxon>Nymphaeales</taxon>
        <taxon>Nymphaeaceae</taxon>
        <taxon>Nymphaea</taxon>
    </lineage>
</organism>
<feature type="region of interest" description="Disordered" evidence="2">
    <location>
        <begin position="293"/>
        <end position="316"/>
    </location>
</feature>
<evidence type="ECO:0000256" key="1">
    <source>
        <dbReference type="PROSITE-ProRule" id="PRU00047"/>
    </source>
</evidence>
<reference evidence="4" key="1">
    <citation type="submission" date="2019-09" db="EMBL/GenBank/DDBJ databases">
        <authorList>
            <person name="Zhang L."/>
        </authorList>
    </citation>
    <scope>NUCLEOTIDE SEQUENCE</scope>
</reference>
<dbReference type="InterPro" id="IPR001878">
    <property type="entry name" value="Znf_CCHC"/>
</dbReference>
<sequence length="316" mass="35583">MENLSHSGMSSSFLPHLITEKLNHENYLIWKRQIMPFIRSQGLFGHLNGSTKAPPISVLQEIKNEAGEVIVVHEDSNPEHAMWMRRDQNLVAYILSTLSQQVLLSVSDDCTAEELWKTLADTFSQISEARIMYLKKEFQNLSKGSTSIMNYLGRIKAIADQLAASGNNISDKEKVQQTLNGLGHDYHAFITALEVLPVLPSFNELQGKLLQYEMNMKRVIERTDQGNSQNVLAMNVKFGKSHGNSNHGCRGILPTPHNQGMSPLDTSRKIPICFQCNKKGHMKAQCWFNPQNKNKGVRHDYKQGGQSSKSTAEDMQ</sequence>
<dbReference type="PANTHER" id="PTHR47481">
    <property type="match status" value="1"/>
</dbReference>
<dbReference type="AlphaFoldDB" id="A0A5K0ZJS0"/>
<accession>A0A5K0ZJS0</accession>